<feature type="domain" description="Aldehyde ferredoxin oxidoreductase N-terminal" evidence="9">
    <location>
        <begin position="1"/>
        <end position="229"/>
    </location>
</feature>
<dbReference type="Gene3D" id="1.10.569.10">
    <property type="entry name" value="Aldehyde Ferredoxin Oxidoreductase Protein, subunit A, domain 2"/>
    <property type="match status" value="1"/>
</dbReference>
<accession>A0A0G1A9Z5</accession>
<dbReference type="PANTHER" id="PTHR30038">
    <property type="entry name" value="ALDEHYDE FERREDOXIN OXIDOREDUCTASE"/>
    <property type="match status" value="1"/>
</dbReference>
<dbReference type="GO" id="GO:0009055">
    <property type="term" value="F:electron transfer activity"/>
    <property type="evidence" value="ECO:0007669"/>
    <property type="project" value="InterPro"/>
</dbReference>
<keyword evidence="6" id="KW-0408">Iron</keyword>
<evidence type="ECO:0000256" key="8">
    <source>
        <dbReference type="ARBA" id="ARBA00049934"/>
    </source>
</evidence>
<dbReference type="InterPro" id="IPR013985">
    <property type="entry name" value="Ald_Fedxn_OxRdtase_dom3"/>
</dbReference>
<dbReference type="PANTHER" id="PTHR30038:SF7">
    <property type="entry name" value="TUNGSTEN-CONTAINING GLYCERALDEHYDE-3-PHOSPHATE:FERREDOXIN OXIDOREDUCTASE"/>
    <property type="match status" value="1"/>
</dbReference>
<keyword evidence="3" id="KW-0004">4Fe-4S</keyword>
<evidence type="ECO:0000313" key="10">
    <source>
        <dbReference type="EMBL" id="KKS30941.1"/>
    </source>
</evidence>
<dbReference type="Proteomes" id="UP000034160">
    <property type="component" value="Unassembled WGS sequence"/>
</dbReference>
<reference evidence="10 11" key="1">
    <citation type="journal article" date="2015" name="Nature">
        <title>rRNA introns, odd ribosomes, and small enigmatic genomes across a large radiation of phyla.</title>
        <authorList>
            <person name="Brown C.T."/>
            <person name="Hug L.A."/>
            <person name="Thomas B.C."/>
            <person name="Sharon I."/>
            <person name="Castelle C.J."/>
            <person name="Singh A."/>
            <person name="Wilkins M.J."/>
            <person name="Williams K.H."/>
            <person name="Banfield J.F."/>
        </authorList>
    </citation>
    <scope>NUCLEOTIDE SEQUENCE [LARGE SCALE GENOMIC DNA]</scope>
</reference>
<dbReference type="InterPro" id="IPR013983">
    <property type="entry name" value="Ald_Fedxn_OxRdtase_N"/>
</dbReference>
<dbReference type="InterPro" id="IPR051919">
    <property type="entry name" value="W-dependent_AOR"/>
</dbReference>
<dbReference type="InterPro" id="IPR036021">
    <property type="entry name" value="Tungsten_al_ferr_oxy-like_C"/>
</dbReference>
<evidence type="ECO:0000256" key="7">
    <source>
        <dbReference type="ARBA" id="ARBA00023014"/>
    </source>
</evidence>
<dbReference type="Gene3D" id="1.10.599.10">
    <property type="entry name" value="Aldehyde Ferredoxin Oxidoreductase Protein, subunit A, domain 3"/>
    <property type="match status" value="1"/>
</dbReference>
<evidence type="ECO:0000259" key="9">
    <source>
        <dbReference type="SMART" id="SM00790"/>
    </source>
</evidence>
<name>A0A0G1A9Z5_9BACT</name>
<dbReference type="SUPFAM" id="SSF48310">
    <property type="entry name" value="Aldehyde ferredoxin oxidoreductase, C-terminal domains"/>
    <property type="match status" value="1"/>
</dbReference>
<keyword evidence="7" id="KW-0411">Iron-sulfur</keyword>
<dbReference type="STRING" id="1618356.UU93_C0026G0002"/>
<dbReference type="GO" id="GO:0051539">
    <property type="term" value="F:4 iron, 4 sulfur cluster binding"/>
    <property type="evidence" value="ECO:0007669"/>
    <property type="project" value="UniProtKB-KW"/>
</dbReference>
<sequence>MRTKINTLSVNLSDRQLSNESADASKVRLEERLGGFGKAVHDIKRHIEKHPELRDAYSPENLLCFNIGFLTGSKVTAARRAYVTGLSPEKTSKSGANGIYFSTASSDLGPMIASCGLDSINITGRSESPVYLFLDNKGGEANACLEDAGFLQGKTTDEKIKALAQAHPGAAFAVIGPAGERMVRYASIAFSTYDQIKKGTKNMRFAGRGGMGAVMASKNLLAIAATGKEFSRDVGDVATLNKDIATGGRAFKYRDKGTFDGNLDGMEELGVNVHNNFSSGKSDGTERLYRENRAKEGYDVVDKGCYACGIKCWKENKLGKLDFEPGVLLGINLGIKDIKQTMELINISDEMGVDSMSAGVCLGYEMQKQGKLGDFDFAKSLLLKIARGEHPLKEGLFRYAGNAPDAMHVKGIEFAAYPGNLNPGYAFAIAGLHTSMDTYNGAWYPLAKNTAEEWIENVIRGPQILLYDMNGACKFSKLKYDEVSSLYERVFGEKASMDELRDVAKKAYRIARGIDKRLGFTQEDDVMPEKCFEPYPGSTINHFMTKDFFEKVKQGVYERLEKEKNE</sequence>
<organism evidence="10 11">
    <name type="scientific">Candidatus Amesbacteria bacterium GW2011_GWA2_42_12</name>
    <dbReference type="NCBI Taxonomy" id="1618356"/>
    <lineage>
        <taxon>Bacteria</taxon>
        <taxon>Candidatus Amesiibacteriota</taxon>
    </lineage>
</organism>
<keyword evidence="5" id="KW-0560">Oxidoreductase</keyword>
<dbReference type="SUPFAM" id="SSF56228">
    <property type="entry name" value="Aldehyde ferredoxin oxidoreductase, N-terminal domain"/>
    <property type="match status" value="1"/>
</dbReference>
<evidence type="ECO:0000256" key="6">
    <source>
        <dbReference type="ARBA" id="ARBA00023004"/>
    </source>
</evidence>
<proteinExistence type="inferred from homology"/>
<comment type="similarity">
    <text evidence="2">Belongs to the AOR/FOR family.</text>
</comment>
<evidence type="ECO:0000313" key="11">
    <source>
        <dbReference type="Proteomes" id="UP000034160"/>
    </source>
</evidence>
<dbReference type="GO" id="GO:0016625">
    <property type="term" value="F:oxidoreductase activity, acting on the aldehyde or oxo group of donors, iron-sulfur protein as acceptor"/>
    <property type="evidence" value="ECO:0007669"/>
    <property type="project" value="InterPro"/>
</dbReference>
<evidence type="ECO:0000256" key="1">
    <source>
        <dbReference type="ARBA" id="ARBA00001966"/>
    </source>
</evidence>
<comment type="cofactor">
    <cofactor evidence="8">
        <name>tungstopterin</name>
        <dbReference type="ChEBI" id="CHEBI:30402"/>
    </cofactor>
</comment>
<dbReference type="GO" id="GO:0046872">
    <property type="term" value="F:metal ion binding"/>
    <property type="evidence" value="ECO:0007669"/>
    <property type="project" value="UniProtKB-KW"/>
</dbReference>
<dbReference type="Gene3D" id="3.60.9.10">
    <property type="entry name" value="Aldehyde ferredoxin oxidoreductase, N-terminal domain"/>
    <property type="match status" value="1"/>
</dbReference>
<comment type="cofactor">
    <cofactor evidence="1">
        <name>[4Fe-4S] cluster</name>
        <dbReference type="ChEBI" id="CHEBI:49883"/>
    </cofactor>
</comment>
<dbReference type="AlphaFoldDB" id="A0A0G1A9Z5"/>
<dbReference type="EMBL" id="LCCN01000026">
    <property type="protein sequence ID" value="KKS30941.1"/>
    <property type="molecule type" value="Genomic_DNA"/>
</dbReference>
<keyword evidence="4" id="KW-0479">Metal-binding</keyword>
<dbReference type="InterPro" id="IPR001203">
    <property type="entry name" value="OxRdtase_Ald_Fedxn_C"/>
</dbReference>
<dbReference type="SMART" id="SM00790">
    <property type="entry name" value="AFOR_N"/>
    <property type="match status" value="1"/>
</dbReference>
<evidence type="ECO:0000256" key="5">
    <source>
        <dbReference type="ARBA" id="ARBA00023002"/>
    </source>
</evidence>
<gene>
    <name evidence="10" type="ORF">UU93_C0026G0002</name>
</gene>
<dbReference type="Pfam" id="PF01314">
    <property type="entry name" value="AFOR_C"/>
    <property type="match status" value="1"/>
</dbReference>
<dbReference type="InterPro" id="IPR013984">
    <property type="entry name" value="Ald_Fedxn_OxRdtase_dom2"/>
</dbReference>
<dbReference type="InterPro" id="IPR036503">
    <property type="entry name" value="Ald_Fedxn_OxRdtase_N_sf"/>
</dbReference>
<evidence type="ECO:0000256" key="4">
    <source>
        <dbReference type="ARBA" id="ARBA00022723"/>
    </source>
</evidence>
<protein>
    <submittedName>
        <fullName evidence="10">Aldehyde ferredoxin oxidoreductase</fullName>
    </submittedName>
</protein>
<evidence type="ECO:0000256" key="2">
    <source>
        <dbReference type="ARBA" id="ARBA00011032"/>
    </source>
</evidence>
<comment type="caution">
    <text evidence="10">The sequence shown here is derived from an EMBL/GenBank/DDBJ whole genome shotgun (WGS) entry which is preliminary data.</text>
</comment>
<dbReference type="Pfam" id="PF02730">
    <property type="entry name" value="AFOR_N"/>
    <property type="match status" value="1"/>
</dbReference>
<evidence type="ECO:0000256" key="3">
    <source>
        <dbReference type="ARBA" id="ARBA00022485"/>
    </source>
</evidence>